<name>A0A5B0N8N6_PUCGR</name>
<gene>
    <name evidence="2" type="ORF">PGT21_014645</name>
    <name evidence="3" type="ORF">PGTUg99_027672</name>
</gene>
<dbReference type="Proteomes" id="UP000324748">
    <property type="component" value="Unassembled WGS sequence"/>
</dbReference>
<reference evidence="4 5" key="1">
    <citation type="submission" date="2019-05" db="EMBL/GenBank/DDBJ databases">
        <title>Emergence of the Ug99 lineage of the wheat stem rust pathogen through somatic hybridization.</title>
        <authorList>
            <person name="Li F."/>
            <person name="Upadhyaya N.M."/>
            <person name="Sperschneider J."/>
            <person name="Matny O."/>
            <person name="Nguyen-Phuc H."/>
            <person name="Mago R."/>
            <person name="Raley C."/>
            <person name="Miller M.E."/>
            <person name="Silverstein K.A.T."/>
            <person name="Henningsen E."/>
            <person name="Hirsch C.D."/>
            <person name="Visser B."/>
            <person name="Pretorius Z.A."/>
            <person name="Steffenson B.J."/>
            <person name="Schwessinger B."/>
            <person name="Dodds P.N."/>
            <person name="Figueroa M."/>
        </authorList>
    </citation>
    <scope>NUCLEOTIDE SEQUENCE [LARGE SCALE GENOMIC DNA]</scope>
    <source>
        <strain evidence="2">21-0</strain>
        <strain evidence="3 5">Ug99</strain>
    </source>
</reference>
<feature type="region of interest" description="Disordered" evidence="1">
    <location>
        <begin position="1"/>
        <end position="143"/>
    </location>
</feature>
<keyword evidence="4" id="KW-1185">Reference proteome</keyword>
<feature type="compositionally biased region" description="Low complexity" evidence="1">
    <location>
        <begin position="9"/>
        <end position="21"/>
    </location>
</feature>
<evidence type="ECO:0000256" key="1">
    <source>
        <dbReference type="SAM" id="MobiDB-lite"/>
    </source>
</evidence>
<organism evidence="2 4">
    <name type="scientific">Puccinia graminis f. sp. tritici</name>
    <dbReference type="NCBI Taxonomy" id="56615"/>
    <lineage>
        <taxon>Eukaryota</taxon>
        <taxon>Fungi</taxon>
        <taxon>Dikarya</taxon>
        <taxon>Basidiomycota</taxon>
        <taxon>Pucciniomycotina</taxon>
        <taxon>Pucciniomycetes</taxon>
        <taxon>Pucciniales</taxon>
        <taxon>Pucciniaceae</taxon>
        <taxon>Puccinia</taxon>
    </lineage>
</organism>
<dbReference type="Proteomes" id="UP000325313">
    <property type="component" value="Unassembled WGS sequence"/>
</dbReference>
<comment type="caution">
    <text evidence="2">The sequence shown here is derived from an EMBL/GenBank/DDBJ whole genome shotgun (WGS) entry which is preliminary data.</text>
</comment>
<dbReference type="AlphaFoldDB" id="A0A5B0N8N6"/>
<sequence length="143" mass="14917">MSFHGSIPRSSGGADEGASSAADRELAAAPKRSAHGVELRQWTEAEPAGGCSTGAWLNDSQKLESRLPSPGNPEKWESNPQNLRQVCGGADEGASSAADRESAAAPKRSAHGVELRQWTEAEPAGGCSTVRPSSLETLSSFRD</sequence>
<evidence type="ECO:0000313" key="4">
    <source>
        <dbReference type="Proteomes" id="UP000324748"/>
    </source>
</evidence>
<evidence type="ECO:0000313" key="2">
    <source>
        <dbReference type="EMBL" id="KAA1085671.1"/>
    </source>
</evidence>
<feature type="compositionally biased region" description="Polar residues" evidence="1">
    <location>
        <begin position="130"/>
        <end position="143"/>
    </location>
</feature>
<evidence type="ECO:0000313" key="3">
    <source>
        <dbReference type="EMBL" id="KAA1136086.1"/>
    </source>
</evidence>
<protein>
    <submittedName>
        <fullName evidence="2">Uncharacterized protein</fullName>
    </submittedName>
</protein>
<evidence type="ECO:0000313" key="5">
    <source>
        <dbReference type="Proteomes" id="UP000325313"/>
    </source>
</evidence>
<feature type="compositionally biased region" description="Low complexity" evidence="1">
    <location>
        <begin position="88"/>
        <end position="97"/>
    </location>
</feature>
<dbReference type="EMBL" id="VDEP01000036">
    <property type="protein sequence ID" value="KAA1136086.1"/>
    <property type="molecule type" value="Genomic_DNA"/>
</dbReference>
<accession>A0A5B0N8N6</accession>
<dbReference type="EMBL" id="VSWC01000106">
    <property type="protein sequence ID" value="KAA1085671.1"/>
    <property type="molecule type" value="Genomic_DNA"/>
</dbReference>
<proteinExistence type="predicted"/>